<proteinExistence type="predicted"/>
<evidence type="ECO:0000313" key="2">
    <source>
        <dbReference type="Proteomes" id="UP000828941"/>
    </source>
</evidence>
<dbReference type="EMBL" id="CM039436">
    <property type="protein sequence ID" value="KAI4313716.1"/>
    <property type="molecule type" value="Genomic_DNA"/>
</dbReference>
<comment type="caution">
    <text evidence="1">The sequence shown here is derived from an EMBL/GenBank/DDBJ whole genome shotgun (WGS) entry which is preliminary data.</text>
</comment>
<reference evidence="1 2" key="1">
    <citation type="journal article" date="2022" name="DNA Res.">
        <title>Chromosomal-level genome assembly of the orchid tree Bauhinia variegata (Leguminosae; Cercidoideae) supports the allotetraploid origin hypothesis of Bauhinia.</title>
        <authorList>
            <person name="Zhong Y."/>
            <person name="Chen Y."/>
            <person name="Zheng D."/>
            <person name="Pang J."/>
            <person name="Liu Y."/>
            <person name="Luo S."/>
            <person name="Meng S."/>
            <person name="Qian L."/>
            <person name="Wei D."/>
            <person name="Dai S."/>
            <person name="Zhou R."/>
        </authorList>
    </citation>
    <scope>NUCLEOTIDE SEQUENCE [LARGE SCALE GENOMIC DNA]</scope>
    <source>
        <strain evidence="1">BV-YZ2020</strain>
    </source>
</reference>
<dbReference type="Proteomes" id="UP000828941">
    <property type="component" value="Chromosome 11"/>
</dbReference>
<accession>A0ACB9LR66</accession>
<name>A0ACB9LR66_BAUVA</name>
<protein>
    <submittedName>
        <fullName evidence="1">Uncharacterized protein</fullName>
    </submittedName>
</protein>
<gene>
    <name evidence="1" type="ORF">L6164_026672</name>
</gene>
<evidence type="ECO:0000313" key="1">
    <source>
        <dbReference type="EMBL" id="KAI4313716.1"/>
    </source>
</evidence>
<organism evidence="1 2">
    <name type="scientific">Bauhinia variegata</name>
    <name type="common">Purple orchid tree</name>
    <name type="synonym">Phanera variegata</name>
    <dbReference type="NCBI Taxonomy" id="167791"/>
    <lineage>
        <taxon>Eukaryota</taxon>
        <taxon>Viridiplantae</taxon>
        <taxon>Streptophyta</taxon>
        <taxon>Embryophyta</taxon>
        <taxon>Tracheophyta</taxon>
        <taxon>Spermatophyta</taxon>
        <taxon>Magnoliopsida</taxon>
        <taxon>eudicotyledons</taxon>
        <taxon>Gunneridae</taxon>
        <taxon>Pentapetalae</taxon>
        <taxon>rosids</taxon>
        <taxon>fabids</taxon>
        <taxon>Fabales</taxon>
        <taxon>Fabaceae</taxon>
        <taxon>Cercidoideae</taxon>
        <taxon>Cercideae</taxon>
        <taxon>Bauhiniinae</taxon>
        <taxon>Bauhinia</taxon>
    </lineage>
</organism>
<sequence length="295" mass="33549">MHCRAMQIHIQLSIAKSPVQTKKSNRMAHIFAEYIGATNPQIDFAKVPNRQVFPFHFNLAFATDYDAGGNNTNGNFDSKWAAKFDASGISLYKKSHKETRFFLSIGWYDDKYPFTMGDNTWADNASKTLADMIDSLNIDGIDIHYSKVDASILPDAFAHAVGNLIKDLKEKQVIQFASITPTPTLDAYYNKLYDDHKDIIDFVNYRFYDLDVTPATVVDLKKAIKDVKSKYQSAKLLVGNKTNDNSKGKILDDVFFKTYIQMSFQLHGIFGWSADESPNTFQFENDAQEELKKIK</sequence>
<keyword evidence="2" id="KW-1185">Reference proteome</keyword>